<dbReference type="Pfam" id="PF08713">
    <property type="entry name" value="DNA_alkylation"/>
    <property type="match status" value="1"/>
</dbReference>
<dbReference type="EMBL" id="QEAS01000019">
    <property type="protein sequence ID" value="PWG78914.1"/>
    <property type="molecule type" value="Genomic_DNA"/>
</dbReference>
<keyword evidence="2" id="KW-1185">Reference proteome</keyword>
<evidence type="ECO:0000313" key="1">
    <source>
        <dbReference type="EMBL" id="PWG78914.1"/>
    </source>
</evidence>
<sequence length="237" mass="27427">MNEVLLSVRKNLKEQSDEGVRKSAQQFFKEAIKSYGVTMPKVQKIAQSCFREINTLPKNEIFNLCTQLWQSGYQEEAIVACHWSYSVRKQYEQDDFGVFKSWINQYVSNWASCDTLCNHTVGAFLEMFPSYIGELKSFASSTNRWMKRASAVSLIIPARKGMFLQEIFQIADTLLIDEDDLVQKGYGWMLKAASEADQQAVFEFVLRNKSLMPRTALRYSIEKMSPEMRREAMSRQS</sequence>
<proteinExistence type="predicted"/>
<evidence type="ECO:0000313" key="2">
    <source>
        <dbReference type="Proteomes" id="UP000245647"/>
    </source>
</evidence>
<accession>A0A2U2PC92</accession>
<dbReference type="SUPFAM" id="SSF48371">
    <property type="entry name" value="ARM repeat"/>
    <property type="match status" value="1"/>
</dbReference>
<name>A0A2U2PC92_9SPHI</name>
<gene>
    <name evidence="1" type="ORF">DDR33_19875</name>
</gene>
<dbReference type="Gene3D" id="1.25.10.90">
    <property type="match status" value="1"/>
</dbReference>
<dbReference type="AlphaFoldDB" id="A0A2U2PC92"/>
<dbReference type="OrthoDB" id="9775346at2"/>
<dbReference type="RefSeq" id="WP_109417551.1">
    <property type="nucleotide sequence ID" value="NZ_QEAS01000019.1"/>
</dbReference>
<dbReference type="PANTHER" id="PTHR34070">
    <property type="entry name" value="ARMADILLO-TYPE FOLD"/>
    <property type="match status" value="1"/>
</dbReference>
<dbReference type="InterPro" id="IPR016024">
    <property type="entry name" value="ARM-type_fold"/>
</dbReference>
<dbReference type="InterPro" id="IPR014825">
    <property type="entry name" value="DNA_alkylation"/>
</dbReference>
<protein>
    <submittedName>
        <fullName evidence="1">DNA alkylation repair protein</fullName>
    </submittedName>
</protein>
<comment type="caution">
    <text evidence="1">The sequence shown here is derived from an EMBL/GenBank/DDBJ whole genome shotgun (WGS) entry which is preliminary data.</text>
</comment>
<dbReference type="CDD" id="cd06561">
    <property type="entry name" value="AlkD_like"/>
    <property type="match status" value="1"/>
</dbReference>
<organism evidence="1 2">
    <name type="scientific">Pararcticibacter amylolyticus</name>
    <dbReference type="NCBI Taxonomy" id="2173175"/>
    <lineage>
        <taxon>Bacteria</taxon>
        <taxon>Pseudomonadati</taxon>
        <taxon>Bacteroidota</taxon>
        <taxon>Sphingobacteriia</taxon>
        <taxon>Sphingobacteriales</taxon>
        <taxon>Sphingobacteriaceae</taxon>
        <taxon>Pararcticibacter</taxon>
    </lineage>
</organism>
<reference evidence="1 2" key="1">
    <citation type="submission" date="2018-04" db="EMBL/GenBank/DDBJ databases">
        <title>Pedobacter chongqingensis sp. nov., isolated from a rottenly hemp rope.</title>
        <authorList>
            <person name="Cai Y."/>
        </authorList>
    </citation>
    <scope>NUCLEOTIDE SEQUENCE [LARGE SCALE GENOMIC DNA]</scope>
    <source>
        <strain evidence="1 2">FJ4-8</strain>
    </source>
</reference>
<dbReference type="PANTHER" id="PTHR34070:SF1">
    <property type="entry name" value="DNA ALKYLATION REPAIR PROTEIN"/>
    <property type="match status" value="1"/>
</dbReference>
<dbReference type="Proteomes" id="UP000245647">
    <property type="component" value="Unassembled WGS sequence"/>
</dbReference>